<dbReference type="Proteomes" id="UP000298653">
    <property type="component" value="Chromosome"/>
</dbReference>
<dbReference type="InterPro" id="IPR013378">
    <property type="entry name" value="InlB-like_B-rpt"/>
</dbReference>
<dbReference type="Pfam" id="PF18889">
    <property type="entry name" value="Beta_helix_3"/>
    <property type="match status" value="2"/>
</dbReference>
<evidence type="ECO:0000313" key="6">
    <source>
        <dbReference type="Proteomes" id="UP000298653"/>
    </source>
</evidence>
<evidence type="ECO:0000256" key="3">
    <source>
        <dbReference type="SAM" id="Phobius"/>
    </source>
</evidence>
<keyword evidence="3" id="KW-0472">Membrane</keyword>
<reference evidence="5 6" key="1">
    <citation type="submission" date="2019-05" db="EMBL/GenBank/DDBJ databases">
        <title>Complete genome sequencing of Anaerostipes rhamnosivorans.</title>
        <authorList>
            <person name="Bui T.P.N."/>
            <person name="de Vos W.M."/>
        </authorList>
    </citation>
    <scope>NUCLEOTIDE SEQUENCE [LARGE SCALE GENOMIC DNA]</scope>
    <source>
        <strain evidence="5 6">1y2</strain>
    </source>
</reference>
<name>A0A4P8IBZ4_9FIRM</name>
<keyword evidence="3" id="KW-1133">Transmembrane helix</keyword>
<evidence type="ECO:0000313" key="5">
    <source>
        <dbReference type="EMBL" id="QCP34017.1"/>
    </source>
</evidence>
<comment type="subcellular location">
    <subcellularLocation>
        <location evidence="1">Cell envelope</location>
    </subcellularLocation>
</comment>
<sequence length="795" mass="84384">MGKKGLLLGLLLALALAVTHGTMLAAKTEESEAETTEQLLTDNIGTTEENTAETTETTNVITTEQNKKPEKIEMQTGKTTKKKMAQAPLKKTADGQTLLDVSAGSIVIKSTGASGGGIADETSLNPKGYRITGSTTTNNVVVEKGVTTDLTLDNVSITNNAAKKNCIDVSHANVTITLVGDNMLSCGMIGYGALVKDGMDDTELTIQCENIKEGHQCKKNDCGSLDVKGTVLHATAIGNSNVKKEKPQETGVANLIFKGGIINANAGEHICAIGAACGSGDFGGYAKNIRIEGGIITALGGEYCAGIGGSFACKVDGIYITGGTVYASGGQNSPGIGSGGGIDYAYPSGTFDISNIVISGGDTVVKAVGDKATNMPGIGCGKPDDNPNNPGVATNVVAYPNTGYQGYIQDGISETEYSFSKESPFQEKQNIKVDKYFTMVYFGPFRDENKIDPVTSEQMGANHIISKTGGNAFTEAQLKELAKTNGKDKDGNAFSVNDFLLTDNSQIEAINEAKVKGKTGDFLLTISTANKTNVTITVSLRGNGIDAAGDSDGSAFEMIGANDIKKETGGSAFTENELKQLCDVKGKDKDGNNFELKDFKIDENELKALNEAKVKKNTGKYPLTYQTPDGESVTVEVLLTGTVEVAFDTDGGKEVPGNQKIDSGKQITRPENPKKQGYIFEGWYYINKDGKEAEWNFEDPVYENMTLKAKWKEEPKTEAASTTGTTAEEKTTKAASTVEKESTDIPDWEYSKRERSVKTGETVAKTGDQAKIPLFITVLGISLAGIVFVSRKQKK</sequence>
<feature type="compositionally biased region" description="Basic and acidic residues" evidence="2">
    <location>
        <begin position="727"/>
        <end position="744"/>
    </location>
</feature>
<evidence type="ECO:0008006" key="7">
    <source>
        <dbReference type="Google" id="ProtNLM"/>
    </source>
</evidence>
<dbReference type="KEGG" id="arf:AR1Y2_0563"/>
<dbReference type="InterPro" id="IPR042229">
    <property type="entry name" value="Listeria/Bacterioides_rpt_sf"/>
</dbReference>
<feature type="chain" id="PRO_5020877554" description="Repeat protein" evidence="4">
    <location>
        <begin position="26"/>
        <end position="795"/>
    </location>
</feature>
<feature type="transmembrane region" description="Helical" evidence="3">
    <location>
        <begin position="772"/>
        <end position="790"/>
    </location>
</feature>
<evidence type="ECO:0000256" key="2">
    <source>
        <dbReference type="SAM" id="MobiDB-lite"/>
    </source>
</evidence>
<dbReference type="Gene3D" id="2.60.40.4270">
    <property type="entry name" value="Listeria-Bacteroides repeat domain"/>
    <property type="match status" value="1"/>
</dbReference>
<protein>
    <recommendedName>
        <fullName evidence="7">Repeat protein</fullName>
    </recommendedName>
</protein>
<keyword evidence="3" id="KW-0812">Transmembrane</keyword>
<dbReference type="EMBL" id="CP040058">
    <property type="protein sequence ID" value="QCP34017.1"/>
    <property type="molecule type" value="Genomic_DNA"/>
</dbReference>
<gene>
    <name evidence="5" type="ORF">AR1Y2_0563</name>
</gene>
<evidence type="ECO:0000256" key="1">
    <source>
        <dbReference type="ARBA" id="ARBA00004196"/>
    </source>
</evidence>
<dbReference type="AlphaFoldDB" id="A0A4P8IBZ4"/>
<accession>A0A4P8IBZ4</accession>
<organism evidence="5 6">
    <name type="scientific">Anaerostipes rhamnosivorans</name>
    <dbReference type="NCBI Taxonomy" id="1229621"/>
    <lineage>
        <taxon>Bacteria</taxon>
        <taxon>Bacillati</taxon>
        <taxon>Bacillota</taxon>
        <taxon>Clostridia</taxon>
        <taxon>Lachnospirales</taxon>
        <taxon>Lachnospiraceae</taxon>
        <taxon>Anaerostipes</taxon>
    </lineage>
</organism>
<dbReference type="NCBIfam" id="TIGR02543">
    <property type="entry name" value="List_Bact_rpt"/>
    <property type="match status" value="1"/>
</dbReference>
<feature type="signal peptide" evidence="4">
    <location>
        <begin position="1"/>
        <end position="25"/>
    </location>
</feature>
<dbReference type="GO" id="GO:0030313">
    <property type="term" value="C:cell envelope"/>
    <property type="evidence" value="ECO:0007669"/>
    <property type="project" value="UniProtKB-SubCell"/>
</dbReference>
<dbReference type="RefSeq" id="WP_243118832.1">
    <property type="nucleotide sequence ID" value="NZ_CP040058.1"/>
</dbReference>
<proteinExistence type="predicted"/>
<keyword evidence="6" id="KW-1185">Reference proteome</keyword>
<dbReference type="Pfam" id="PF09479">
    <property type="entry name" value="Flg_new"/>
    <property type="match status" value="1"/>
</dbReference>
<evidence type="ECO:0000256" key="4">
    <source>
        <dbReference type="SAM" id="SignalP"/>
    </source>
</evidence>
<feature type="region of interest" description="Disordered" evidence="2">
    <location>
        <begin position="713"/>
        <end position="744"/>
    </location>
</feature>
<keyword evidence="4" id="KW-0732">Signal</keyword>